<sequence length="225" mass="24385">MLILTDRNILAKRFASHPDLRPEGLRSGASQDALAFCSIPLGRTAACASLPFVHDVKEQGARSSRIPSPCSAALSEPPGPPGRPLFREARSRCQPLFSLLPQRLGGHLRLAARGRFLLNQPNPVNRFFHRRTAATEATGSGDAIGPHLTSGRGAKPKVPEACSGEPRCKKTDLIERRPALQGKNRRVADHPSAKAVRQYCPCAARRSHRRCAAAESDSGPALRRQ</sequence>
<name>A0A286GWQ8_9PROT</name>
<gene>
    <name evidence="2" type="ORF">SAMN05421508_1111</name>
</gene>
<organism evidence="2 3">
    <name type="scientific">Caenispirillum bisanense</name>
    <dbReference type="NCBI Taxonomy" id="414052"/>
    <lineage>
        <taxon>Bacteria</taxon>
        <taxon>Pseudomonadati</taxon>
        <taxon>Pseudomonadota</taxon>
        <taxon>Alphaproteobacteria</taxon>
        <taxon>Rhodospirillales</taxon>
        <taxon>Novispirillaceae</taxon>
        <taxon>Caenispirillum</taxon>
    </lineage>
</organism>
<dbReference type="Proteomes" id="UP000219621">
    <property type="component" value="Unassembled WGS sequence"/>
</dbReference>
<protein>
    <submittedName>
        <fullName evidence="2">Uncharacterized protein</fullName>
    </submittedName>
</protein>
<accession>A0A286GWQ8</accession>
<feature type="region of interest" description="Disordered" evidence="1">
    <location>
        <begin position="63"/>
        <end position="83"/>
    </location>
</feature>
<dbReference type="AlphaFoldDB" id="A0A286GWQ8"/>
<evidence type="ECO:0000256" key="1">
    <source>
        <dbReference type="SAM" id="MobiDB-lite"/>
    </source>
</evidence>
<reference evidence="2 3" key="1">
    <citation type="submission" date="2017-09" db="EMBL/GenBank/DDBJ databases">
        <authorList>
            <person name="Ehlers B."/>
            <person name="Leendertz F.H."/>
        </authorList>
    </citation>
    <scope>NUCLEOTIDE SEQUENCE [LARGE SCALE GENOMIC DNA]</scope>
    <source>
        <strain evidence="2 3">USBA 140</strain>
    </source>
</reference>
<proteinExistence type="predicted"/>
<evidence type="ECO:0000313" key="2">
    <source>
        <dbReference type="EMBL" id="SOD99968.1"/>
    </source>
</evidence>
<evidence type="ECO:0000313" key="3">
    <source>
        <dbReference type="Proteomes" id="UP000219621"/>
    </source>
</evidence>
<feature type="region of interest" description="Disordered" evidence="1">
    <location>
        <begin position="136"/>
        <end position="165"/>
    </location>
</feature>
<dbReference type="EMBL" id="OCNJ01000011">
    <property type="protein sequence ID" value="SOD99968.1"/>
    <property type="molecule type" value="Genomic_DNA"/>
</dbReference>
<keyword evidence="3" id="KW-1185">Reference proteome</keyword>